<gene>
    <name evidence="3" type="ORF">GXW74_24735</name>
</gene>
<dbReference type="EMBL" id="JAAEDL010000039">
    <property type="protein sequence ID" value="MBR0683707.1"/>
    <property type="molecule type" value="Genomic_DNA"/>
</dbReference>
<dbReference type="GO" id="GO:0003677">
    <property type="term" value="F:DNA binding"/>
    <property type="evidence" value="ECO:0007669"/>
    <property type="project" value="InterPro"/>
</dbReference>
<evidence type="ECO:0000313" key="3">
    <source>
        <dbReference type="EMBL" id="MBR0683707.1"/>
    </source>
</evidence>
<dbReference type="SUPFAM" id="SSF53850">
    <property type="entry name" value="Periplasmic binding protein-like II"/>
    <property type="match status" value="1"/>
</dbReference>
<accession>A0A9X9XJ21</accession>
<evidence type="ECO:0000313" key="4">
    <source>
        <dbReference type="Proteomes" id="UP001138709"/>
    </source>
</evidence>
<keyword evidence="4" id="KW-1185">Reference proteome</keyword>
<evidence type="ECO:0000259" key="1">
    <source>
        <dbReference type="Pfam" id="PF12727"/>
    </source>
</evidence>
<organism evidence="3 4">
    <name type="scientific">Neoroseomonas eburnea</name>
    <dbReference type="NCBI Taxonomy" id="1346889"/>
    <lineage>
        <taxon>Bacteria</taxon>
        <taxon>Pseudomonadati</taxon>
        <taxon>Pseudomonadota</taxon>
        <taxon>Alphaproteobacteria</taxon>
        <taxon>Acetobacterales</taxon>
        <taxon>Acetobacteraceae</taxon>
        <taxon>Neoroseomonas</taxon>
    </lineage>
</organism>
<dbReference type="Pfam" id="PF12727">
    <property type="entry name" value="PBP_like"/>
    <property type="match status" value="1"/>
</dbReference>
<dbReference type="PANTHER" id="PTHR38431">
    <property type="entry name" value="BLL2305 PROTEIN"/>
    <property type="match status" value="1"/>
</dbReference>
<dbReference type="RefSeq" id="WP_211849271.1">
    <property type="nucleotide sequence ID" value="NZ_JAAEDL010000039.1"/>
</dbReference>
<dbReference type="InterPro" id="IPR024370">
    <property type="entry name" value="PBP_domain"/>
</dbReference>
<dbReference type="InterPro" id="IPR041657">
    <property type="entry name" value="HTH_17"/>
</dbReference>
<feature type="domain" description="Helix-turn-helix" evidence="2">
    <location>
        <begin position="18"/>
        <end position="67"/>
    </location>
</feature>
<proteinExistence type="predicted"/>
<reference evidence="3" key="2">
    <citation type="journal article" date="2021" name="Syst. Appl. Microbiol.">
        <title>Roseomonas hellenica sp. nov., isolated from roots of wild-growing Alkanna tinctoria.</title>
        <authorList>
            <person name="Rat A."/>
            <person name="Naranjo H.D."/>
            <person name="Lebbe L."/>
            <person name="Cnockaert M."/>
            <person name="Krigas N."/>
            <person name="Grigoriadou K."/>
            <person name="Maloupa E."/>
            <person name="Willems A."/>
        </authorList>
    </citation>
    <scope>NUCLEOTIDE SEQUENCE</scope>
    <source>
        <strain evidence="3">LMG 31228</strain>
    </source>
</reference>
<dbReference type="AlphaFoldDB" id="A0A9X9XJ21"/>
<evidence type="ECO:0000259" key="2">
    <source>
        <dbReference type="Pfam" id="PF12728"/>
    </source>
</evidence>
<sequence length="307" mass="32698">MLDVSAAFAVNCRMLPDVLTLKEAAAWLRLSERALYDLARSRQVPAALLGGKWVFPRTLLERWLAARADGADVPRRLTPPPVLAGSHDPLLDWAVRQSGCGLALRTGGSLEGLEVLAAGQAVAAAVHLLDPDSGAWNAPAAREVLGVGGHVGIVWAWRDQGLLVPPGNPLGLAAVSDLVRPGLRVIGRQNRAGSHVLLVHLLNEAGLRLDQVAFLTEPARAEDEVAAAVAEGRAEAGFGIRAEARSRGLDFVPLVRERFDLVLPRREYFEPPLQALFAFARTPAFAARAGRMSGYEVGDTGAVAFNG</sequence>
<dbReference type="NCBIfam" id="TIGR01764">
    <property type="entry name" value="excise"/>
    <property type="match status" value="1"/>
</dbReference>
<dbReference type="Pfam" id="PF12728">
    <property type="entry name" value="HTH_17"/>
    <property type="match status" value="1"/>
</dbReference>
<name>A0A9X9XJ21_9PROT</name>
<comment type="caution">
    <text evidence="3">The sequence shown here is derived from an EMBL/GenBank/DDBJ whole genome shotgun (WGS) entry which is preliminary data.</text>
</comment>
<protein>
    <submittedName>
        <fullName evidence="3">Helix-turn-helix transcriptional regulator</fullName>
    </submittedName>
</protein>
<dbReference type="PANTHER" id="PTHR38431:SF1">
    <property type="entry name" value="BLL2305 PROTEIN"/>
    <property type="match status" value="1"/>
</dbReference>
<dbReference type="InterPro" id="IPR010093">
    <property type="entry name" value="SinI_DNA-bd"/>
</dbReference>
<reference evidence="3" key="1">
    <citation type="submission" date="2020-01" db="EMBL/GenBank/DDBJ databases">
        <authorList>
            <person name="Rat A."/>
        </authorList>
    </citation>
    <scope>NUCLEOTIDE SEQUENCE</scope>
    <source>
        <strain evidence="3">LMG 31228</strain>
    </source>
</reference>
<dbReference type="Proteomes" id="UP001138709">
    <property type="component" value="Unassembled WGS sequence"/>
</dbReference>
<feature type="domain" description="PBP" evidence="1">
    <location>
        <begin position="96"/>
        <end position="280"/>
    </location>
</feature>